<keyword evidence="5" id="KW-0819">tRNA processing</keyword>
<dbReference type="SUPFAM" id="SSF52540">
    <property type="entry name" value="P-loop containing nucleoside triphosphate hydrolases"/>
    <property type="match status" value="1"/>
</dbReference>
<evidence type="ECO:0000256" key="1">
    <source>
        <dbReference type="ARBA" id="ARBA00004496"/>
    </source>
</evidence>
<keyword evidence="8" id="KW-0067">ATP-binding</keyword>
<protein>
    <recommendedName>
        <fullName evidence="3">tRNA threonylcarbamoyladenosine biosynthesis protein TsaE</fullName>
    </recommendedName>
    <alternativeName>
        <fullName evidence="10">t(6)A37 threonylcarbamoyladenosine biosynthesis protein TsaE</fullName>
    </alternativeName>
</protein>
<dbReference type="Proteomes" id="UP000199516">
    <property type="component" value="Unassembled WGS sequence"/>
</dbReference>
<name>A0A1I2ECV2_9BACI</name>
<dbReference type="NCBIfam" id="TIGR00150">
    <property type="entry name" value="T6A_YjeE"/>
    <property type="match status" value="1"/>
</dbReference>
<evidence type="ECO:0000313" key="12">
    <source>
        <dbReference type="Proteomes" id="UP000199516"/>
    </source>
</evidence>
<dbReference type="PANTHER" id="PTHR33540">
    <property type="entry name" value="TRNA THREONYLCARBAMOYLADENOSINE BIOSYNTHESIS PROTEIN TSAE"/>
    <property type="match status" value="1"/>
</dbReference>
<evidence type="ECO:0000256" key="7">
    <source>
        <dbReference type="ARBA" id="ARBA00022741"/>
    </source>
</evidence>
<evidence type="ECO:0000256" key="2">
    <source>
        <dbReference type="ARBA" id="ARBA00007599"/>
    </source>
</evidence>
<dbReference type="InterPro" id="IPR027417">
    <property type="entry name" value="P-loop_NTPase"/>
</dbReference>
<keyword evidence="12" id="KW-1185">Reference proteome</keyword>
<evidence type="ECO:0000313" key="11">
    <source>
        <dbReference type="EMBL" id="SFE90497.1"/>
    </source>
</evidence>
<gene>
    <name evidence="11" type="ORF">SAMN05192532_105270</name>
</gene>
<evidence type="ECO:0000256" key="5">
    <source>
        <dbReference type="ARBA" id="ARBA00022694"/>
    </source>
</evidence>
<dbReference type="PANTHER" id="PTHR33540:SF2">
    <property type="entry name" value="TRNA THREONYLCARBAMOYLADENOSINE BIOSYNTHESIS PROTEIN TSAE"/>
    <property type="match status" value="1"/>
</dbReference>
<proteinExistence type="inferred from homology"/>
<comment type="subcellular location">
    <subcellularLocation>
        <location evidence="1">Cytoplasm</location>
    </subcellularLocation>
</comment>
<dbReference type="STRING" id="930128.SAMN05192532_105270"/>
<dbReference type="GO" id="GO:0005737">
    <property type="term" value="C:cytoplasm"/>
    <property type="evidence" value="ECO:0007669"/>
    <property type="project" value="UniProtKB-SubCell"/>
</dbReference>
<dbReference type="GO" id="GO:0005524">
    <property type="term" value="F:ATP binding"/>
    <property type="evidence" value="ECO:0007669"/>
    <property type="project" value="UniProtKB-KW"/>
</dbReference>
<dbReference type="RefSeq" id="WP_091662458.1">
    <property type="nucleotide sequence ID" value="NZ_FONT01000005.1"/>
</dbReference>
<dbReference type="OrthoDB" id="9815896at2"/>
<dbReference type="AlphaFoldDB" id="A0A1I2ECV2"/>
<evidence type="ECO:0000256" key="3">
    <source>
        <dbReference type="ARBA" id="ARBA00019010"/>
    </source>
</evidence>
<keyword evidence="7" id="KW-0547">Nucleotide-binding</keyword>
<dbReference type="Pfam" id="PF02367">
    <property type="entry name" value="TsaE"/>
    <property type="match status" value="1"/>
</dbReference>
<reference evidence="11 12" key="1">
    <citation type="submission" date="2016-10" db="EMBL/GenBank/DDBJ databases">
        <authorList>
            <person name="de Groot N.N."/>
        </authorList>
    </citation>
    <scope>NUCLEOTIDE SEQUENCE [LARGE SCALE GENOMIC DNA]</scope>
    <source>
        <strain evidence="11 12">DSM 23995</strain>
    </source>
</reference>
<sequence length="158" mass="17892">MDRIKINSSSPESTIEIAANIGRHLQRGDIVTLEGDLGAGKTHFAKGIAQALHVKNVVNSPTFTIIKEYEGDFPFYHMDVYRLEEDEVDELGIEEYLEGDGVCLIEWAGKIIDLLPTDILRVTILRKSDMERTICLEDPNDKFEALFKELQNHENTSN</sequence>
<accession>A0A1I2ECV2</accession>
<dbReference type="GO" id="GO:0046872">
    <property type="term" value="F:metal ion binding"/>
    <property type="evidence" value="ECO:0007669"/>
    <property type="project" value="UniProtKB-KW"/>
</dbReference>
<keyword evidence="6" id="KW-0479">Metal-binding</keyword>
<dbReference type="GO" id="GO:0002949">
    <property type="term" value="P:tRNA threonylcarbamoyladenosine modification"/>
    <property type="evidence" value="ECO:0007669"/>
    <property type="project" value="InterPro"/>
</dbReference>
<comment type="similarity">
    <text evidence="2">Belongs to the TsaE family.</text>
</comment>
<dbReference type="Gene3D" id="3.40.50.300">
    <property type="entry name" value="P-loop containing nucleotide triphosphate hydrolases"/>
    <property type="match status" value="1"/>
</dbReference>
<keyword evidence="4" id="KW-0963">Cytoplasm</keyword>
<keyword evidence="9" id="KW-0460">Magnesium</keyword>
<evidence type="ECO:0000256" key="8">
    <source>
        <dbReference type="ARBA" id="ARBA00022840"/>
    </source>
</evidence>
<evidence type="ECO:0000256" key="6">
    <source>
        <dbReference type="ARBA" id="ARBA00022723"/>
    </source>
</evidence>
<dbReference type="InterPro" id="IPR003442">
    <property type="entry name" value="T6A_TsaE"/>
</dbReference>
<evidence type="ECO:0000256" key="10">
    <source>
        <dbReference type="ARBA" id="ARBA00032441"/>
    </source>
</evidence>
<dbReference type="EMBL" id="FONT01000005">
    <property type="protein sequence ID" value="SFE90497.1"/>
    <property type="molecule type" value="Genomic_DNA"/>
</dbReference>
<evidence type="ECO:0000256" key="4">
    <source>
        <dbReference type="ARBA" id="ARBA00022490"/>
    </source>
</evidence>
<organism evidence="11 12">
    <name type="scientific">Alteribacillus iranensis</name>
    <dbReference type="NCBI Taxonomy" id="930128"/>
    <lineage>
        <taxon>Bacteria</taxon>
        <taxon>Bacillati</taxon>
        <taxon>Bacillota</taxon>
        <taxon>Bacilli</taxon>
        <taxon>Bacillales</taxon>
        <taxon>Bacillaceae</taxon>
        <taxon>Alteribacillus</taxon>
    </lineage>
</organism>
<evidence type="ECO:0000256" key="9">
    <source>
        <dbReference type="ARBA" id="ARBA00022842"/>
    </source>
</evidence>